<dbReference type="EMBL" id="KB199925">
    <property type="protein sequence ID" value="ESP03697.1"/>
    <property type="molecule type" value="Genomic_DNA"/>
</dbReference>
<dbReference type="Proteomes" id="UP000030746">
    <property type="component" value="Unassembled WGS sequence"/>
</dbReference>
<protein>
    <submittedName>
        <fullName evidence="1">Uncharacterized protein</fullName>
    </submittedName>
</protein>
<keyword evidence="2" id="KW-1185">Reference proteome</keyword>
<dbReference type="AlphaFoldDB" id="V4BC64"/>
<name>V4BC64_LOTGI</name>
<feature type="non-terminal residue" evidence="1">
    <location>
        <position position="188"/>
    </location>
</feature>
<dbReference type="CTD" id="20244136"/>
<reference evidence="1 2" key="1">
    <citation type="journal article" date="2013" name="Nature">
        <title>Insights into bilaterian evolution from three spiralian genomes.</title>
        <authorList>
            <person name="Simakov O."/>
            <person name="Marletaz F."/>
            <person name="Cho S.J."/>
            <person name="Edsinger-Gonzales E."/>
            <person name="Havlak P."/>
            <person name="Hellsten U."/>
            <person name="Kuo D.H."/>
            <person name="Larsson T."/>
            <person name="Lv J."/>
            <person name="Arendt D."/>
            <person name="Savage R."/>
            <person name="Osoegawa K."/>
            <person name="de Jong P."/>
            <person name="Grimwood J."/>
            <person name="Chapman J.A."/>
            <person name="Shapiro H."/>
            <person name="Aerts A."/>
            <person name="Otillar R.P."/>
            <person name="Terry A.Y."/>
            <person name="Boore J.L."/>
            <person name="Grigoriev I.V."/>
            <person name="Lindberg D.R."/>
            <person name="Seaver E.C."/>
            <person name="Weisblat D.A."/>
            <person name="Putnam N.H."/>
            <person name="Rokhsar D.S."/>
        </authorList>
    </citation>
    <scope>NUCLEOTIDE SEQUENCE [LARGE SCALE GENOMIC DNA]</scope>
</reference>
<dbReference type="GeneID" id="20244136"/>
<dbReference type="KEGG" id="lgi:LOTGIDRAFT_177005"/>
<dbReference type="RefSeq" id="XP_009045616.1">
    <property type="nucleotide sequence ID" value="XM_009047368.1"/>
</dbReference>
<gene>
    <name evidence="1" type="ORF">LOTGIDRAFT_177005</name>
</gene>
<evidence type="ECO:0000313" key="1">
    <source>
        <dbReference type="EMBL" id="ESP03697.1"/>
    </source>
</evidence>
<accession>V4BC64</accession>
<sequence>MQKNVSPYVIAHWNNSYTKQCKYVIMSAWSNPSCTGMSGWPSGLRRQIDAVEERIGLGNCYGCVPRYPDCIEVTVDSAENATIICDGVEVDKKFICGEILYSKYVVVSILNLPTYIEEQVIIDKLENFVEVCGPIRRKFYRNNKSCTDGTRYVKCRFPPTIKSLPWAMNFETVEGSRSFRVMHNNQKK</sequence>
<organism evidence="1 2">
    <name type="scientific">Lottia gigantea</name>
    <name type="common">Giant owl limpet</name>
    <dbReference type="NCBI Taxonomy" id="225164"/>
    <lineage>
        <taxon>Eukaryota</taxon>
        <taxon>Metazoa</taxon>
        <taxon>Spiralia</taxon>
        <taxon>Lophotrochozoa</taxon>
        <taxon>Mollusca</taxon>
        <taxon>Gastropoda</taxon>
        <taxon>Patellogastropoda</taxon>
        <taxon>Lottioidea</taxon>
        <taxon>Lottiidae</taxon>
        <taxon>Lottia</taxon>
    </lineage>
</organism>
<proteinExistence type="predicted"/>
<evidence type="ECO:0000313" key="2">
    <source>
        <dbReference type="Proteomes" id="UP000030746"/>
    </source>
</evidence>